<dbReference type="HOGENOM" id="CLU_1777644_0_0_1"/>
<dbReference type="GeneID" id="19302909"/>
<dbReference type="KEGG" id="gtr:GLOTRDRAFT_134095"/>
<reference evidence="2 3" key="1">
    <citation type="journal article" date="2012" name="Science">
        <title>The Paleozoic origin of enzymatic lignin decomposition reconstructed from 31 fungal genomes.</title>
        <authorList>
            <person name="Floudas D."/>
            <person name="Binder M."/>
            <person name="Riley R."/>
            <person name="Barry K."/>
            <person name="Blanchette R.A."/>
            <person name="Henrissat B."/>
            <person name="Martinez A.T."/>
            <person name="Otillar R."/>
            <person name="Spatafora J.W."/>
            <person name="Yadav J.S."/>
            <person name="Aerts A."/>
            <person name="Benoit I."/>
            <person name="Boyd A."/>
            <person name="Carlson A."/>
            <person name="Copeland A."/>
            <person name="Coutinho P.M."/>
            <person name="de Vries R.P."/>
            <person name="Ferreira P."/>
            <person name="Findley K."/>
            <person name="Foster B."/>
            <person name="Gaskell J."/>
            <person name="Glotzer D."/>
            <person name="Gorecki P."/>
            <person name="Heitman J."/>
            <person name="Hesse C."/>
            <person name="Hori C."/>
            <person name="Igarashi K."/>
            <person name="Jurgens J.A."/>
            <person name="Kallen N."/>
            <person name="Kersten P."/>
            <person name="Kohler A."/>
            <person name="Kuees U."/>
            <person name="Kumar T.K.A."/>
            <person name="Kuo A."/>
            <person name="LaButti K."/>
            <person name="Larrondo L.F."/>
            <person name="Lindquist E."/>
            <person name="Ling A."/>
            <person name="Lombard V."/>
            <person name="Lucas S."/>
            <person name="Lundell T."/>
            <person name="Martin R."/>
            <person name="McLaughlin D.J."/>
            <person name="Morgenstern I."/>
            <person name="Morin E."/>
            <person name="Murat C."/>
            <person name="Nagy L.G."/>
            <person name="Nolan M."/>
            <person name="Ohm R.A."/>
            <person name="Patyshakuliyeva A."/>
            <person name="Rokas A."/>
            <person name="Ruiz-Duenas F.J."/>
            <person name="Sabat G."/>
            <person name="Salamov A."/>
            <person name="Samejima M."/>
            <person name="Schmutz J."/>
            <person name="Slot J.C."/>
            <person name="St John F."/>
            <person name="Stenlid J."/>
            <person name="Sun H."/>
            <person name="Sun S."/>
            <person name="Syed K."/>
            <person name="Tsang A."/>
            <person name="Wiebenga A."/>
            <person name="Young D."/>
            <person name="Pisabarro A."/>
            <person name="Eastwood D.C."/>
            <person name="Martin F."/>
            <person name="Cullen D."/>
            <person name="Grigoriev I.V."/>
            <person name="Hibbett D.S."/>
        </authorList>
    </citation>
    <scope>NUCLEOTIDE SEQUENCE [LARGE SCALE GENOMIC DNA]</scope>
    <source>
        <strain evidence="2 3">ATCC 11539</strain>
    </source>
</reference>
<dbReference type="STRING" id="670483.S7PR21"/>
<evidence type="ECO:0000259" key="1">
    <source>
        <dbReference type="Pfam" id="PF08386"/>
    </source>
</evidence>
<sequence length="146" mass="15900">MIWLTPDVQPSRSRYKGTFGLANGTHHTPILILKSVPLSLFLAKAKRTTPHCNALGSPQRLGNNARLVQQADGYGHTTLSQLSLCSWKILRAYLLEGVIPENSHTVCDVDEQPFVPLVVNPTKSACLDAETVAAIYSLYVATESSP</sequence>
<proteinExistence type="predicted"/>
<dbReference type="EMBL" id="KB469319">
    <property type="protein sequence ID" value="EPQ50286.1"/>
    <property type="molecule type" value="Genomic_DNA"/>
</dbReference>
<evidence type="ECO:0000313" key="3">
    <source>
        <dbReference type="Proteomes" id="UP000030669"/>
    </source>
</evidence>
<dbReference type="OrthoDB" id="425534at2759"/>
<dbReference type="RefSeq" id="XP_007871267.1">
    <property type="nucleotide sequence ID" value="XM_007873076.1"/>
</dbReference>
<gene>
    <name evidence="2" type="ORF">GLOTRDRAFT_134095</name>
</gene>
<accession>S7PR21</accession>
<dbReference type="Proteomes" id="UP000030669">
    <property type="component" value="Unassembled WGS sequence"/>
</dbReference>
<name>S7PR21_GLOTA</name>
<dbReference type="InterPro" id="IPR013595">
    <property type="entry name" value="Pept_S33_TAP-like_C"/>
</dbReference>
<keyword evidence="3" id="KW-1185">Reference proteome</keyword>
<dbReference type="AlphaFoldDB" id="S7PR21"/>
<evidence type="ECO:0000313" key="2">
    <source>
        <dbReference type="EMBL" id="EPQ50286.1"/>
    </source>
</evidence>
<organism evidence="2 3">
    <name type="scientific">Gloeophyllum trabeum (strain ATCC 11539 / FP-39264 / Madison 617)</name>
    <name type="common">Brown rot fungus</name>
    <dbReference type="NCBI Taxonomy" id="670483"/>
    <lineage>
        <taxon>Eukaryota</taxon>
        <taxon>Fungi</taxon>
        <taxon>Dikarya</taxon>
        <taxon>Basidiomycota</taxon>
        <taxon>Agaricomycotina</taxon>
        <taxon>Agaricomycetes</taxon>
        <taxon>Gloeophyllales</taxon>
        <taxon>Gloeophyllaceae</taxon>
        <taxon>Gloeophyllum</taxon>
    </lineage>
</organism>
<protein>
    <recommendedName>
        <fullName evidence="1">Peptidase S33 tripeptidyl aminopeptidase-like C-terminal domain-containing protein</fullName>
    </recommendedName>
</protein>
<feature type="domain" description="Peptidase S33 tripeptidyl aminopeptidase-like C-terminal" evidence="1">
    <location>
        <begin position="48"/>
        <end position="103"/>
    </location>
</feature>
<dbReference type="Pfam" id="PF08386">
    <property type="entry name" value="Abhydrolase_4"/>
    <property type="match status" value="1"/>
</dbReference>